<dbReference type="OMA" id="DANSHFR"/>
<evidence type="ECO:0000313" key="2">
    <source>
        <dbReference type="EMBL" id="PCH37044.1"/>
    </source>
</evidence>
<dbReference type="Proteomes" id="UP000218811">
    <property type="component" value="Unassembled WGS sequence"/>
</dbReference>
<dbReference type="GO" id="GO:0032259">
    <property type="term" value="P:methylation"/>
    <property type="evidence" value="ECO:0007669"/>
    <property type="project" value="InterPro"/>
</dbReference>
<dbReference type="SUPFAM" id="SSF53335">
    <property type="entry name" value="S-adenosyl-L-methionine-dependent methyltransferases"/>
    <property type="match status" value="1"/>
</dbReference>
<dbReference type="STRING" id="742152.A0A2H3JK58"/>
<dbReference type="GO" id="GO:0008168">
    <property type="term" value="F:methyltransferase activity"/>
    <property type="evidence" value="ECO:0007669"/>
    <property type="project" value="InterPro"/>
</dbReference>
<evidence type="ECO:0000259" key="1">
    <source>
        <dbReference type="Pfam" id="PF01728"/>
    </source>
</evidence>
<dbReference type="EMBL" id="KB467909">
    <property type="protein sequence ID" value="PCH37044.1"/>
    <property type="molecule type" value="Genomic_DNA"/>
</dbReference>
<dbReference type="OrthoDB" id="417125at2759"/>
<organism evidence="2 3">
    <name type="scientific">Wolfiporia cocos (strain MD-104)</name>
    <name type="common">Brown rot fungus</name>
    <dbReference type="NCBI Taxonomy" id="742152"/>
    <lineage>
        <taxon>Eukaryota</taxon>
        <taxon>Fungi</taxon>
        <taxon>Dikarya</taxon>
        <taxon>Basidiomycota</taxon>
        <taxon>Agaricomycotina</taxon>
        <taxon>Agaricomycetes</taxon>
        <taxon>Polyporales</taxon>
        <taxon>Phaeolaceae</taxon>
        <taxon>Wolfiporia</taxon>
    </lineage>
</organism>
<keyword evidence="3" id="KW-1185">Reference proteome</keyword>
<sequence length="383" mass="42749">MAEDDKPRITSITDVDSLVSNTSDSTLSDRVAYLNPFERRFWDSSLPHRHLLHIKDLYRTHPAVDRQFKQRRDLHLDALQSQTPSIVHLRAFEKAFSEINRAYGGCFGGGQIKRFLDLGCSPGGFSTWLMKSNGGAHGVGITLPEEDAGFPLSIDPTLCASAGYQVQYRDIIQMVRESVTVDGNPTILPRDDSPNSDEPTAFDLVVAGAFRTLQGHTRWWYRMQLSFSQLLIVLSNTAQGGSCVFALSTKPFLWIVDTIGVMRQCFESVTAHKGGKLHAVRTFRYLVCRGFHASAEELALITGRIRVAMKFLEDVAESDAQRWSPEDVPLLSGQSASEIFEAQHQFVLELLEPLWEAQFQAIRASFANILASENGGEHSQLMT</sequence>
<dbReference type="InterPro" id="IPR002877">
    <property type="entry name" value="RNA_MeTrfase_FtsJ_dom"/>
</dbReference>
<reference evidence="2 3" key="1">
    <citation type="journal article" date="2012" name="Science">
        <title>The Paleozoic origin of enzymatic lignin decomposition reconstructed from 31 fungal genomes.</title>
        <authorList>
            <person name="Floudas D."/>
            <person name="Binder M."/>
            <person name="Riley R."/>
            <person name="Barry K."/>
            <person name="Blanchette R.A."/>
            <person name="Henrissat B."/>
            <person name="Martinez A.T."/>
            <person name="Otillar R."/>
            <person name="Spatafora J.W."/>
            <person name="Yadav J.S."/>
            <person name="Aerts A."/>
            <person name="Benoit I."/>
            <person name="Boyd A."/>
            <person name="Carlson A."/>
            <person name="Copeland A."/>
            <person name="Coutinho P.M."/>
            <person name="de Vries R.P."/>
            <person name="Ferreira P."/>
            <person name="Findley K."/>
            <person name="Foster B."/>
            <person name="Gaskell J."/>
            <person name="Glotzer D."/>
            <person name="Gorecki P."/>
            <person name="Heitman J."/>
            <person name="Hesse C."/>
            <person name="Hori C."/>
            <person name="Igarashi K."/>
            <person name="Jurgens J.A."/>
            <person name="Kallen N."/>
            <person name="Kersten P."/>
            <person name="Kohler A."/>
            <person name="Kuees U."/>
            <person name="Kumar T.K.A."/>
            <person name="Kuo A."/>
            <person name="LaButti K."/>
            <person name="Larrondo L.F."/>
            <person name="Lindquist E."/>
            <person name="Ling A."/>
            <person name="Lombard V."/>
            <person name="Lucas S."/>
            <person name="Lundell T."/>
            <person name="Martin R."/>
            <person name="McLaughlin D.J."/>
            <person name="Morgenstern I."/>
            <person name="Morin E."/>
            <person name="Murat C."/>
            <person name="Nagy L.G."/>
            <person name="Nolan M."/>
            <person name="Ohm R.A."/>
            <person name="Patyshakuliyeva A."/>
            <person name="Rokas A."/>
            <person name="Ruiz-Duenas F.J."/>
            <person name="Sabat G."/>
            <person name="Salamov A."/>
            <person name="Samejima M."/>
            <person name="Schmutz J."/>
            <person name="Slot J.C."/>
            <person name="St John F."/>
            <person name="Stenlid J."/>
            <person name="Sun H."/>
            <person name="Sun S."/>
            <person name="Syed K."/>
            <person name="Tsang A."/>
            <person name="Wiebenga A."/>
            <person name="Young D."/>
            <person name="Pisabarro A."/>
            <person name="Eastwood D.C."/>
            <person name="Martin F."/>
            <person name="Cullen D."/>
            <person name="Grigoriev I.V."/>
            <person name="Hibbett D.S."/>
        </authorList>
    </citation>
    <scope>NUCLEOTIDE SEQUENCE [LARGE SCALE GENOMIC DNA]</scope>
    <source>
        <strain evidence="2 3">MD-104</strain>
    </source>
</reference>
<evidence type="ECO:0000313" key="3">
    <source>
        <dbReference type="Proteomes" id="UP000218811"/>
    </source>
</evidence>
<protein>
    <recommendedName>
        <fullName evidence="1">Ribosomal RNA methyltransferase FtsJ domain-containing protein</fullName>
    </recommendedName>
</protein>
<dbReference type="InterPro" id="IPR029063">
    <property type="entry name" value="SAM-dependent_MTases_sf"/>
</dbReference>
<dbReference type="AlphaFoldDB" id="A0A2H3JK58"/>
<proteinExistence type="predicted"/>
<dbReference type="Gene3D" id="3.40.50.12760">
    <property type="match status" value="1"/>
</dbReference>
<accession>A0A2H3JK58</accession>
<gene>
    <name evidence="2" type="ORF">WOLCODRAFT_92246</name>
</gene>
<feature type="domain" description="Ribosomal RNA methyltransferase FtsJ" evidence="1">
    <location>
        <begin position="98"/>
        <end position="291"/>
    </location>
</feature>
<dbReference type="Pfam" id="PF01728">
    <property type="entry name" value="FtsJ"/>
    <property type="match status" value="1"/>
</dbReference>
<name>A0A2H3JK58_WOLCO</name>